<organism evidence="2 3">
    <name type="scientific">Zobellia amurskyensis</name>
    <dbReference type="NCBI Taxonomy" id="248905"/>
    <lineage>
        <taxon>Bacteria</taxon>
        <taxon>Pseudomonadati</taxon>
        <taxon>Bacteroidota</taxon>
        <taxon>Flavobacteriia</taxon>
        <taxon>Flavobacteriales</taxon>
        <taxon>Flavobacteriaceae</taxon>
        <taxon>Zobellia</taxon>
    </lineage>
</organism>
<proteinExistence type="predicted"/>
<dbReference type="OrthoDB" id="9793216at2"/>
<dbReference type="SUPFAM" id="SSF109854">
    <property type="entry name" value="DinB/YfiT-like putative metalloenzymes"/>
    <property type="match status" value="1"/>
</dbReference>
<dbReference type="Proteomes" id="UP000540519">
    <property type="component" value="Unassembled WGS sequence"/>
</dbReference>
<keyword evidence="3" id="KW-1185">Reference proteome</keyword>
<dbReference type="InterPro" id="IPR024775">
    <property type="entry name" value="DinB-like"/>
</dbReference>
<dbReference type="Pfam" id="PF12867">
    <property type="entry name" value="DinB_2"/>
    <property type="match status" value="1"/>
</dbReference>
<feature type="domain" description="DinB-like" evidence="1">
    <location>
        <begin position="31"/>
        <end position="165"/>
    </location>
</feature>
<sequence length="172" mass="20009">MKTTDLKIPEPVPFYKTYIDVLGEVDLLDMLERQFQNFPNFINSIAEDKLSYAYETKKWTVAQVLLHIIDSERVFQYRALRFSRGDETALPGFDQDLYAPNSGAERRSKESLIEEYIAVRQSTITLYKSFDTKTLQKEGTASSLPWNVAALGFVICGHQKYHRNILRERYLL</sequence>
<dbReference type="AlphaFoldDB" id="A0A7X2ZX11"/>
<comment type="caution">
    <text evidence="2">The sequence shown here is derived from an EMBL/GenBank/DDBJ whole genome shotgun (WGS) entry which is preliminary data.</text>
</comment>
<evidence type="ECO:0000259" key="1">
    <source>
        <dbReference type="Pfam" id="PF12867"/>
    </source>
</evidence>
<dbReference type="EMBL" id="RCNR01000057">
    <property type="protein sequence ID" value="MUH37931.1"/>
    <property type="molecule type" value="Genomic_DNA"/>
</dbReference>
<dbReference type="InterPro" id="IPR034660">
    <property type="entry name" value="DinB/YfiT-like"/>
</dbReference>
<reference evidence="2 3" key="1">
    <citation type="journal article" date="2019" name="Mar. Drugs">
        <title>Comparative Genomics and CAZyme Genome Repertoires of Marine Zobellia amurskyensis KMM 3526(T) and Zobellia laminariae KMM 3676(T).</title>
        <authorList>
            <person name="Chernysheva N."/>
            <person name="Bystritskaya E."/>
            <person name="Stenkova A."/>
            <person name="Golovkin I."/>
            <person name="Nedashkovskaya O."/>
            <person name="Isaeva M."/>
        </authorList>
    </citation>
    <scope>NUCLEOTIDE SEQUENCE [LARGE SCALE GENOMIC DNA]</scope>
    <source>
        <strain evidence="2 3">KMM 3526</strain>
    </source>
</reference>
<dbReference type="RefSeq" id="WP_155601094.1">
    <property type="nucleotide sequence ID" value="NZ_RCNR01000057.1"/>
</dbReference>
<name>A0A7X2ZX11_9FLAO</name>
<gene>
    <name evidence="2" type="ORF">D9O36_18925</name>
</gene>
<evidence type="ECO:0000313" key="3">
    <source>
        <dbReference type="Proteomes" id="UP000540519"/>
    </source>
</evidence>
<evidence type="ECO:0000313" key="2">
    <source>
        <dbReference type="EMBL" id="MUH37931.1"/>
    </source>
</evidence>
<protein>
    <submittedName>
        <fullName evidence="2">DinB family protein</fullName>
    </submittedName>
</protein>
<accession>A0A7X2ZX11</accession>
<dbReference type="Gene3D" id="1.20.120.450">
    <property type="entry name" value="dinb family like domain"/>
    <property type="match status" value="1"/>
</dbReference>